<feature type="region of interest" description="Disordered" evidence="16">
    <location>
        <begin position="75"/>
        <end position="100"/>
    </location>
</feature>
<feature type="domain" description="SIAH-type" evidence="19">
    <location>
        <begin position="472"/>
        <end position="532"/>
    </location>
</feature>
<dbReference type="PANTHER" id="PTHR24078">
    <property type="entry name" value="DNAJ HOMOLOG SUBFAMILY C MEMBER"/>
    <property type="match status" value="1"/>
</dbReference>
<dbReference type="Gene3D" id="2.60.260.20">
    <property type="entry name" value="Urease metallochaperone UreE, N-terminal domain"/>
    <property type="match status" value="2"/>
</dbReference>
<evidence type="ECO:0000256" key="13">
    <source>
        <dbReference type="ARBA" id="ARBA00023186"/>
    </source>
</evidence>
<dbReference type="InterPro" id="IPR036869">
    <property type="entry name" value="J_dom_sf"/>
</dbReference>
<gene>
    <name evidence="20" type="ORF">DVH24_015957</name>
</gene>
<dbReference type="GO" id="GO:0005829">
    <property type="term" value="C:cytosol"/>
    <property type="evidence" value="ECO:0007669"/>
    <property type="project" value="TreeGrafter"/>
</dbReference>
<dbReference type="CDD" id="cd03829">
    <property type="entry name" value="Sina"/>
    <property type="match status" value="1"/>
</dbReference>
<dbReference type="Pfam" id="PF21362">
    <property type="entry name" value="Sina_RING"/>
    <property type="match status" value="1"/>
</dbReference>
<dbReference type="SUPFAM" id="SSF57850">
    <property type="entry name" value="RING/U-box"/>
    <property type="match status" value="1"/>
</dbReference>
<dbReference type="FunFam" id="3.30.40.10:FF:000041">
    <property type="entry name" value="E3 ubiquitin-protein ligase SINAT3"/>
    <property type="match status" value="1"/>
</dbReference>
<dbReference type="Gene3D" id="3.30.40.10">
    <property type="entry name" value="Zinc/RING finger domain, C3HC4 (zinc finger)"/>
    <property type="match status" value="2"/>
</dbReference>
<name>A0A498JEE6_MALDO</name>
<dbReference type="PANTHER" id="PTHR24078:SF538">
    <property type="entry name" value="DNAJ HEAT SHOCK FAMILY PROTEIN"/>
    <property type="match status" value="1"/>
</dbReference>
<dbReference type="Proteomes" id="UP000290289">
    <property type="component" value="Chromosome 7"/>
</dbReference>
<keyword evidence="11" id="KW-0833">Ubl conjugation pathway</keyword>
<keyword evidence="13" id="KW-0143">Chaperone</keyword>
<comment type="subcellular location">
    <subcellularLocation>
        <location evidence="2">Cytoplasmic vesicle</location>
        <location evidence="2">Autophagosome</location>
    </subcellularLocation>
    <subcellularLocation>
        <location evidence="3">Endosome</location>
        <location evidence="3">Multivesicular body</location>
    </subcellularLocation>
</comment>
<evidence type="ECO:0000256" key="4">
    <source>
        <dbReference type="ARBA" id="ARBA00004906"/>
    </source>
</evidence>
<evidence type="ECO:0000313" key="20">
    <source>
        <dbReference type="EMBL" id="RXH93890.1"/>
    </source>
</evidence>
<comment type="caution">
    <text evidence="20">The sequence shown here is derived from an EMBL/GenBank/DDBJ whole genome shotgun (WGS) entry which is preliminary data.</text>
</comment>
<evidence type="ECO:0000259" key="19">
    <source>
        <dbReference type="PROSITE" id="PS51081"/>
    </source>
</evidence>
<evidence type="ECO:0000256" key="15">
    <source>
        <dbReference type="PROSITE-ProRule" id="PRU00455"/>
    </source>
</evidence>
<dbReference type="GO" id="GO:0051087">
    <property type="term" value="F:protein-folding chaperone binding"/>
    <property type="evidence" value="ECO:0007669"/>
    <property type="project" value="TreeGrafter"/>
</dbReference>
<feature type="domain" description="J" evidence="17">
    <location>
        <begin position="4"/>
        <end position="79"/>
    </location>
</feature>
<dbReference type="SMART" id="SM00271">
    <property type="entry name" value="DnaJ"/>
    <property type="match status" value="1"/>
</dbReference>
<dbReference type="SUPFAM" id="SSF46565">
    <property type="entry name" value="Chaperone J-domain"/>
    <property type="match status" value="1"/>
</dbReference>
<dbReference type="GO" id="GO:0006457">
    <property type="term" value="P:protein folding"/>
    <property type="evidence" value="ECO:0007669"/>
    <property type="project" value="InterPro"/>
</dbReference>
<comment type="catalytic activity">
    <reaction evidence="1">
        <text>S-ubiquitinyl-[E2 ubiquitin-conjugating enzyme]-L-cysteine + [acceptor protein]-L-lysine = [E2 ubiquitin-conjugating enzyme]-L-cysteine + N(6)-ubiquitinyl-[acceptor protein]-L-lysine.</text>
        <dbReference type="EC" id="2.3.2.27"/>
    </reaction>
</comment>
<evidence type="ECO:0000256" key="3">
    <source>
        <dbReference type="ARBA" id="ARBA00004559"/>
    </source>
</evidence>
<dbReference type="InterPro" id="IPR051339">
    <property type="entry name" value="DnaJ_subfamily_B"/>
</dbReference>
<dbReference type="GO" id="GO:0005771">
    <property type="term" value="C:multivesicular body"/>
    <property type="evidence" value="ECO:0007669"/>
    <property type="project" value="UniProtKB-SubCell"/>
</dbReference>
<dbReference type="Pfam" id="PF03145">
    <property type="entry name" value="Sina_TRAF"/>
    <property type="match status" value="1"/>
</dbReference>
<comment type="function">
    <text evidence="14">E3 ubiquitin-protein ligase that mediates ubiquitination and subsequent proteasomal degradation of target proteins. E3 ubiquitin ligases accept ubiquitin from an E2 ubiquitin-conjugating enzyme in the form of a thioester and then directly transfers the ubiquitin to targeted substrates. It probably triggers the ubiquitin-mediated degradation of different substrates. Mediates the proteasomal-dependent degradation of ATG6, a component of the autophagosome complex. Requires TRAF1A/MUSE14 and TRAF1B/MUSE13 to target ATG6 for ubiquitination and subsequent regulation of autophagosome assembly. Modulates directly the ubiquitination and proteasomal-dependent degradation of FREE1, a component of the ESCRT-I complex. Modulates directly the ubiquitination and proteasomal-dependent degradation of ELC/VPS23A, a component of the ESCRT-I complex.</text>
</comment>
<dbReference type="EMBL" id="RDQH01000333">
    <property type="protein sequence ID" value="RXH93890.1"/>
    <property type="molecule type" value="Genomic_DNA"/>
</dbReference>
<dbReference type="FunFam" id="3.30.40.10:FF:000311">
    <property type="entry name" value="E3 ubiquitin-protein ligase SINAT5-like"/>
    <property type="match status" value="1"/>
</dbReference>
<dbReference type="STRING" id="3750.A0A498JEE6"/>
<evidence type="ECO:0000256" key="5">
    <source>
        <dbReference type="ARBA" id="ARBA00009119"/>
    </source>
</evidence>
<proteinExistence type="inferred from homology"/>
<keyword evidence="9" id="KW-0967">Endosome</keyword>
<keyword evidence="7" id="KW-0808">Transferase</keyword>
<dbReference type="GO" id="GO:0061630">
    <property type="term" value="F:ubiquitin protein ligase activity"/>
    <property type="evidence" value="ECO:0007669"/>
    <property type="project" value="UniProtKB-EC"/>
</dbReference>
<sequence>MGVDYYSVLKVNKNATEDDLKKAYRKLAMKWHPDKNPNDKNEAETRFKQISEAYEACNYSFSFLPLSDPQKRQVYDQDGEEGLKDMPPPGSGGFSYGGGSNGFNPRNAEDIFAEFFGSSPFGFGSSGPGKSKRFSSDGGGTFGGFGGGENIFRSYSEGVTPKKPQAVESKLPCSLEELYSGSTRKMKISRSVVDANGRQVPEQEILTIDVKPGWKKGTKITFPDKGNEQLGHLPADLVFVIDEKPHNTYKRDGNDLIVNKKVTLAEALGGTTVHLTTLDGRDLSIPVTNIVNPGYELVVAREGMPIAKEPGNRGDLKIIFEIRFPTRLTPEQRAGLKRALACIRCILSCIWLFAALFHLCTSMASSSPFFDDIRTKSEVIDPPQSEDMLDVGESVDDATEMPQKPNVTVSSSVRELLECPVCLNAMYPPIHQCSNGHTLCSGCKPRVHNRCPTCRHELGNIRCLALEKVAASLELPCKYQSFGCMGIYPYYSKLKHESQCLHRPYNCPYAGSECSVVGDIPHLVAHLKDDHKVDMHNGSTFNHRYVKSNPQEVENATWMLTVFSCFNQYFCLHFEAFQLGMAPVYIAFLRFMGDDNEAKNYSYSLEVGGNGRKMIWQGVPRSIRDSHRKVRDSFDGLIIQRNMALFFSGGDRKELKLRVTGRIWKEQ</sequence>
<keyword evidence="12" id="KW-0862">Zinc</keyword>
<evidence type="ECO:0000256" key="10">
    <source>
        <dbReference type="ARBA" id="ARBA00022771"/>
    </source>
</evidence>
<dbReference type="GO" id="GO:0051082">
    <property type="term" value="F:unfolded protein binding"/>
    <property type="evidence" value="ECO:0007669"/>
    <property type="project" value="InterPro"/>
</dbReference>
<dbReference type="PROSITE" id="PS50089">
    <property type="entry name" value="ZF_RING_2"/>
    <property type="match status" value="1"/>
</dbReference>
<dbReference type="Pfam" id="PF00226">
    <property type="entry name" value="DnaJ"/>
    <property type="match status" value="1"/>
</dbReference>
<keyword evidence="21" id="KW-1185">Reference proteome</keyword>
<dbReference type="Gene3D" id="1.10.287.110">
    <property type="entry name" value="DnaJ domain"/>
    <property type="match status" value="1"/>
</dbReference>
<accession>A0A498JEE6</accession>
<dbReference type="PRINTS" id="PR00625">
    <property type="entry name" value="JDOMAIN"/>
</dbReference>
<feature type="compositionally biased region" description="Gly residues" evidence="16">
    <location>
        <begin position="91"/>
        <end position="100"/>
    </location>
</feature>
<dbReference type="Pfam" id="PF21361">
    <property type="entry name" value="Sina_ZnF"/>
    <property type="match status" value="1"/>
</dbReference>
<dbReference type="UniPathway" id="UPA00143"/>
<dbReference type="GO" id="GO:0006511">
    <property type="term" value="P:ubiquitin-dependent protein catabolic process"/>
    <property type="evidence" value="ECO:0007669"/>
    <property type="project" value="InterPro"/>
</dbReference>
<dbReference type="SUPFAM" id="SSF49493">
    <property type="entry name" value="HSP40/DnaJ peptide-binding domain"/>
    <property type="match status" value="2"/>
</dbReference>
<evidence type="ECO:0000256" key="7">
    <source>
        <dbReference type="ARBA" id="ARBA00022679"/>
    </source>
</evidence>
<dbReference type="InterPro" id="IPR001841">
    <property type="entry name" value="Znf_RING"/>
</dbReference>
<reference evidence="20 21" key="1">
    <citation type="submission" date="2018-10" db="EMBL/GenBank/DDBJ databases">
        <title>A high-quality apple genome assembly.</title>
        <authorList>
            <person name="Hu J."/>
        </authorList>
    </citation>
    <scope>NUCLEOTIDE SEQUENCE [LARGE SCALE GENOMIC DNA]</scope>
    <source>
        <strain evidence="21">cv. HFTH1</strain>
        <tissue evidence="20">Young leaf</tissue>
    </source>
</reference>
<dbReference type="CDD" id="cd06257">
    <property type="entry name" value="DnaJ"/>
    <property type="match status" value="1"/>
</dbReference>
<dbReference type="CDD" id="cd10747">
    <property type="entry name" value="DnaJ_C"/>
    <property type="match status" value="1"/>
</dbReference>
<dbReference type="InterPro" id="IPR013083">
    <property type="entry name" value="Znf_RING/FYVE/PHD"/>
</dbReference>
<dbReference type="PROSITE" id="PS50076">
    <property type="entry name" value="DNAJ_2"/>
    <property type="match status" value="1"/>
</dbReference>
<dbReference type="FunFam" id="2.60.260.20:FF:000030">
    <property type="entry name" value="DNAJ heat shock family protein"/>
    <property type="match status" value="1"/>
</dbReference>
<dbReference type="GO" id="GO:0005776">
    <property type="term" value="C:autophagosome"/>
    <property type="evidence" value="ECO:0007669"/>
    <property type="project" value="UniProtKB-SubCell"/>
</dbReference>
<evidence type="ECO:0000256" key="14">
    <source>
        <dbReference type="ARBA" id="ARBA00054480"/>
    </source>
</evidence>
<dbReference type="GO" id="GO:0008270">
    <property type="term" value="F:zinc ion binding"/>
    <property type="evidence" value="ECO:0007669"/>
    <property type="project" value="UniProtKB-KW"/>
</dbReference>
<keyword evidence="8" id="KW-0479">Metal-binding</keyword>
<dbReference type="InterPro" id="IPR008971">
    <property type="entry name" value="HSP40/DnaJ_pept-bd"/>
</dbReference>
<evidence type="ECO:0000256" key="16">
    <source>
        <dbReference type="SAM" id="MobiDB-lite"/>
    </source>
</evidence>
<organism evidence="20 21">
    <name type="scientific">Malus domestica</name>
    <name type="common">Apple</name>
    <name type="synonym">Pyrus malus</name>
    <dbReference type="NCBI Taxonomy" id="3750"/>
    <lineage>
        <taxon>Eukaryota</taxon>
        <taxon>Viridiplantae</taxon>
        <taxon>Streptophyta</taxon>
        <taxon>Embryophyta</taxon>
        <taxon>Tracheophyta</taxon>
        <taxon>Spermatophyta</taxon>
        <taxon>Magnoliopsida</taxon>
        <taxon>eudicotyledons</taxon>
        <taxon>Gunneridae</taxon>
        <taxon>Pentapetalae</taxon>
        <taxon>rosids</taxon>
        <taxon>fabids</taxon>
        <taxon>Rosales</taxon>
        <taxon>Rosaceae</taxon>
        <taxon>Amygdaloideae</taxon>
        <taxon>Maleae</taxon>
        <taxon>Malus</taxon>
    </lineage>
</organism>
<dbReference type="CDD" id="cd16571">
    <property type="entry name" value="RING-HC_SIAHs"/>
    <property type="match status" value="1"/>
</dbReference>
<dbReference type="AlphaFoldDB" id="A0A498JEE6"/>
<evidence type="ECO:0000256" key="2">
    <source>
        <dbReference type="ARBA" id="ARBA00004419"/>
    </source>
</evidence>
<evidence type="ECO:0000256" key="6">
    <source>
        <dbReference type="ARBA" id="ARBA00012483"/>
    </source>
</evidence>
<dbReference type="SUPFAM" id="SSF49599">
    <property type="entry name" value="TRAF domain-like"/>
    <property type="match status" value="1"/>
</dbReference>
<evidence type="ECO:0000256" key="12">
    <source>
        <dbReference type="ARBA" id="ARBA00022833"/>
    </source>
</evidence>
<comment type="similarity">
    <text evidence="5">Belongs to the SINA (Seven in absentia) family.</text>
</comment>
<dbReference type="FunFam" id="2.60.260.20:FF:000002">
    <property type="entry name" value="Dnaj homolog subfamily b member"/>
    <property type="match status" value="1"/>
</dbReference>
<keyword evidence="10 15" id="KW-0863">Zinc-finger</keyword>
<dbReference type="Gene3D" id="2.60.210.10">
    <property type="entry name" value="Apoptosis, Tumor Necrosis Factor Receptor Associated Protein 2, Chain A"/>
    <property type="match status" value="1"/>
</dbReference>
<evidence type="ECO:0000256" key="8">
    <source>
        <dbReference type="ARBA" id="ARBA00022723"/>
    </source>
</evidence>
<evidence type="ECO:0000313" key="21">
    <source>
        <dbReference type="Proteomes" id="UP000290289"/>
    </source>
</evidence>
<evidence type="ECO:0000256" key="9">
    <source>
        <dbReference type="ARBA" id="ARBA00022753"/>
    </source>
</evidence>
<dbReference type="PROSITE" id="PS51081">
    <property type="entry name" value="ZF_SIAH"/>
    <property type="match status" value="1"/>
</dbReference>
<dbReference type="EC" id="2.3.2.27" evidence="6"/>
<dbReference type="FunFam" id="2.60.210.10:FF:000004">
    <property type="entry name" value="E3 ubiquitin-protein ligase SINAT5-like"/>
    <property type="match status" value="1"/>
</dbReference>
<evidence type="ECO:0000256" key="11">
    <source>
        <dbReference type="ARBA" id="ARBA00022786"/>
    </source>
</evidence>
<evidence type="ECO:0000259" key="18">
    <source>
        <dbReference type="PROSITE" id="PS50089"/>
    </source>
</evidence>
<protein>
    <recommendedName>
        <fullName evidence="6">RING-type E3 ubiquitin transferase</fullName>
        <ecNumber evidence="6">2.3.2.27</ecNumber>
    </recommendedName>
</protein>
<dbReference type="GO" id="GO:0016567">
    <property type="term" value="P:protein ubiquitination"/>
    <property type="evidence" value="ECO:0007669"/>
    <property type="project" value="UniProtKB-UniPathway"/>
</dbReference>
<dbReference type="InterPro" id="IPR013010">
    <property type="entry name" value="Znf_SIAH"/>
</dbReference>
<feature type="domain" description="RING-type" evidence="18">
    <location>
        <begin position="419"/>
        <end position="455"/>
    </location>
</feature>
<comment type="pathway">
    <text evidence="4">Protein modification; protein ubiquitination.</text>
</comment>
<dbReference type="InterPro" id="IPR008974">
    <property type="entry name" value="TRAF-like"/>
</dbReference>
<dbReference type="InterPro" id="IPR049548">
    <property type="entry name" value="Sina-like_RING"/>
</dbReference>
<evidence type="ECO:0000256" key="1">
    <source>
        <dbReference type="ARBA" id="ARBA00000900"/>
    </source>
</evidence>
<dbReference type="InterPro" id="IPR001623">
    <property type="entry name" value="DnaJ_domain"/>
</dbReference>
<dbReference type="InterPro" id="IPR002939">
    <property type="entry name" value="DnaJ_C"/>
</dbReference>
<dbReference type="GO" id="GO:2000785">
    <property type="term" value="P:regulation of autophagosome assembly"/>
    <property type="evidence" value="ECO:0007669"/>
    <property type="project" value="UniProtKB-ARBA"/>
</dbReference>
<dbReference type="Pfam" id="PF01556">
    <property type="entry name" value="DnaJ_C"/>
    <property type="match status" value="1"/>
</dbReference>
<evidence type="ECO:0000259" key="17">
    <source>
        <dbReference type="PROSITE" id="PS50076"/>
    </source>
</evidence>
<dbReference type="InterPro" id="IPR018121">
    <property type="entry name" value="7-in-absentia-prot_TRAF-dom"/>
</dbReference>